<keyword evidence="2" id="KW-0472">Membrane</keyword>
<reference evidence="5 6" key="1">
    <citation type="journal article" date="2010" name="PLoS ONE">
        <title>Comparative genomics of Gardnerella vaginalis strains reveals substantial differences in metabolic and virulence potential.</title>
        <authorList>
            <person name="Yeoman C.J."/>
            <person name="Yildirim S."/>
            <person name="Thomas S.M."/>
            <person name="Durkin A.S."/>
            <person name="Torralba M."/>
            <person name="Sutton G."/>
            <person name="Buhay C.J."/>
            <person name="Ding Y."/>
            <person name="Dugan-Rocha S.P."/>
            <person name="Muzny D.M."/>
            <person name="Qin X."/>
            <person name="Gibbs R.A."/>
            <person name="Leigh S.R."/>
            <person name="Stumpf R."/>
            <person name="White B.A."/>
            <person name="Highlander S.K."/>
            <person name="Nelson K.E."/>
            <person name="Wilson B.A."/>
        </authorList>
    </citation>
    <scope>NUCLEOTIDE SEQUENCE [LARGE SCALE GENOMIC DNA]</scope>
    <source>
        <strain evidence="6">ATCC 14019 / 317</strain>
    </source>
</reference>
<dbReference type="Proteomes" id="UP000001453">
    <property type="component" value="Chromosome"/>
</dbReference>
<dbReference type="PATRIC" id="fig|525284.18.peg.1186"/>
<dbReference type="NCBIfam" id="NF033902">
    <property type="entry name" value="iso_D2_wall_anc"/>
    <property type="match status" value="1"/>
</dbReference>
<keyword evidence="2" id="KW-1133">Transmembrane helix</keyword>
<evidence type="ECO:0000313" key="6">
    <source>
        <dbReference type="Proteomes" id="UP000001453"/>
    </source>
</evidence>
<dbReference type="HOGENOM" id="CLU_029024_2_0_11"/>
<feature type="domain" description="Gram-positive pilin subunit D1 N-terminal" evidence="4">
    <location>
        <begin position="52"/>
        <end position="234"/>
    </location>
</feature>
<proteinExistence type="predicted"/>
<dbReference type="OrthoDB" id="3199332at2"/>
<dbReference type="AlphaFoldDB" id="E3D7J4"/>
<gene>
    <name evidence="5" type="ordered locus">HMPREF0421_21204</name>
</gene>
<sequence length="618" mass="66697">MRLNTNSLKRTVAVLAAVCTLGTCCIAGSIAYAQGEAKGVDTANINQGKKSATSIIIHKYQGPETSERSDGTVKTLKDKKPVKGVKFTLWRVKKKNANSSDDIDLSKSSDWKKIKKLEDLVATTTASKKTASEFMTGANAEFEKYTDTGDGVNKANGKTVETGDSGEAKFENLAMGLYYIEETDTSGAQLQEDGTWKKVSITKRVSPFFVTTPLPNPKDKANPWIYAVNVYPKNDTSKERPTKTVSSLSRKDLTKDNETTITWKIAIPLTAPKNGNKYEKIGFKDKLETGLTYDKISSAKLVTYTDSGQKDTSANDVPLDATTHYTATNTNGLVSFSLTSTESTGGLKKAYDEYSKHTTDKKVVKLEVELVTKVADTVKDIANVANTYVDDNKTGNGDGNDPCTPTKKDGDCGGDDIPNDTAHFGTLTVNKVTEEIGANGDKKKLPLNDAKFDVYEVTDTSATANDTFTVSDGKIKKNNQDAGTKLNNVSLKTKVKTDGGAKTEGTDSVRLFVYNSKETNPAVTTKLYCVVETEAPAGYLLDSTPKCVALKADTAADATKNNTKEIENKKATGLDKILAALPMTGARGLVLLTAFGIVGLGGTLFYIITRRRKEQEEA</sequence>
<evidence type="ECO:0000259" key="4">
    <source>
        <dbReference type="Pfam" id="PF16555"/>
    </source>
</evidence>
<dbReference type="InterPro" id="IPR048052">
    <property type="entry name" value="FM1-like"/>
</dbReference>
<feature type="transmembrane region" description="Helical" evidence="2">
    <location>
        <begin position="588"/>
        <end position="608"/>
    </location>
</feature>
<dbReference type="NCBIfam" id="TIGR01167">
    <property type="entry name" value="LPXTG_anchor"/>
    <property type="match status" value="1"/>
</dbReference>
<dbReference type="KEGG" id="gvg:HMPREF0421_21204"/>
<feature type="signal peptide" evidence="3">
    <location>
        <begin position="1"/>
        <end position="33"/>
    </location>
</feature>
<accession>E3D7J4</accession>
<dbReference type="Gene3D" id="2.60.40.740">
    <property type="match status" value="1"/>
</dbReference>
<evidence type="ECO:0000256" key="2">
    <source>
        <dbReference type="SAM" id="Phobius"/>
    </source>
</evidence>
<evidence type="ECO:0000313" key="5">
    <source>
        <dbReference type="EMBL" id="ADP39286.1"/>
    </source>
</evidence>
<dbReference type="EMBL" id="CP002104">
    <property type="protein sequence ID" value="ADP39286.1"/>
    <property type="molecule type" value="Genomic_DNA"/>
</dbReference>
<keyword evidence="2" id="KW-0812">Transmembrane</keyword>
<dbReference type="InterPro" id="IPR013783">
    <property type="entry name" value="Ig-like_fold"/>
</dbReference>
<dbReference type="Gene3D" id="2.60.40.10">
    <property type="entry name" value="Immunoglobulins"/>
    <property type="match status" value="2"/>
</dbReference>
<dbReference type="Pfam" id="PF16555">
    <property type="entry name" value="GramPos_pilinD1"/>
    <property type="match status" value="1"/>
</dbReference>
<evidence type="ECO:0000256" key="1">
    <source>
        <dbReference type="SAM" id="MobiDB-lite"/>
    </source>
</evidence>
<dbReference type="InterPro" id="IPR032364">
    <property type="entry name" value="GramPos_pilinD1_N"/>
</dbReference>
<dbReference type="RefSeq" id="WP_013399737.1">
    <property type="nucleotide sequence ID" value="NC_014644.1"/>
</dbReference>
<name>E3D7J4_GARV3</name>
<feature type="region of interest" description="Disordered" evidence="1">
    <location>
        <begin position="392"/>
        <end position="415"/>
    </location>
</feature>
<keyword evidence="3" id="KW-0732">Signal</keyword>
<organism evidence="5 6">
    <name type="scientific">Gardnerella vaginalis (strain ATCC 14019 / 317)</name>
    <dbReference type="NCBI Taxonomy" id="525284"/>
    <lineage>
        <taxon>Bacteria</taxon>
        <taxon>Bacillati</taxon>
        <taxon>Actinomycetota</taxon>
        <taxon>Actinomycetes</taxon>
        <taxon>Bifidobacteriales</taxon>
        <taxon>Bifidobacteriaceae</taxon>
        <taxon>Gardnerella</taxon>
    </lineage>
</organism>
<feature type="chain" id="PRO_5003168104" evidence="3">
    <location>
        <begin position="34"/>
        <end position="618"/>
    </location>
</feature>
<evidence type="ECO:0000256" key="3">
    <source>
        <dbReference type="SAM" id="SignalP"/>
    </source>
</evidence>
<dbReference type="GeneID" id="45577116"/>
<dbReference type="GO" id="GO:0005975">
    <property type="term" value="P:carbohydrate metabolic process"/>
    <property type="evidence" value="ECO:0007669"/>
    <property type="project" value="UniProtKB-ARBA"/>
</dbReference>
<protein>
    <submittedName>
        <fullName evidence="5">LPXTG-motif cell wall anchor domain protein</fullName>
    </submittedName>
</protein>